<name>A0AAV1WK48_LUPLU</name>
<evidence type="ECO:0000256" key="8">
    <source>
        <dbReference type="PIRSR" id="PIRSR615500-1"/>
    </source>
</evidence>
<dbReference type="Gene3D" id="3.30.70.80">
    <property type="entry name" value="Peptidase S8 propeptide/proteinase inhibitor I9"/>
    <property type="match status" value="1"/>
</dbReference>
<keyword evidence="5 10" id="KW-0732">Signal</keyword>
<dbReference type="FunFam" id="3.40.50.200:FF:000006">
    <property type="entry name" value="Subtilisin-like protease SBT1.5"/>
    <property type="match status" value="1"/>
</dbReference>
<dbReference type="GO" id="GO:0005576">
    <property type="term" value="C:extracellular region"/>
    <property type="evidence" value="ECO:0007669"/>
    <property type="project" value="UniProtKB-SubCell"/>
</dbReference>
<dbReference type="PANTHER" id="PTHR10795">
    <property type="entry name" value="PROPROTEIN CONVERTASE SUBTILISIN/KEXIN"/>
    <property type="match status" value="1"/>
</dbReference>
<gene>
    <name evidence="14" type="ORF">LLUT_LOCUS10759</name>
</gene>
<dbReference type="InterPro" id="IPR036852">
    <property type="entry name" value="Peptidase_S8/S53_dom_sf"/>
</dbReference>
<sequence length="727" mass="77887">MAGYRSLVFSLSFILPCIFFLKCEADDDNPKLHIVYMGSLPSTSYSPTSHHLSMLQQVFEGNDATNSLIHSYKRSFNGFAAMLTNQQKEKLSQMEGVVSVFPSRNLQLHTTRSWDFLGLPKSAKRSHATESDIVVGVLDSGVWPESDSFKDKGFSPIPKHWKGSCSGGKNFTCNKKIIGARYYIDTSARDFGGHGTHTASTAAGNYIPGASFYGLAKGTARGGVPSARIAAYKVCDETGCIGSAVMAAFDDAIADGVNIISISLGGSIQNPFDEDPIAIGSFHAMTKGILTVNSAGNKGPSPTSIGSIAPWMITVAASTIDRRFIDKVVLGNGKILTGVSVNSFSLNGTKALIAKKNGGPGSKKCPSQEPNACNCLDGVFVKGKIIICDELSSPIYEFEHPIGSIIHDSTQSEGSPAFVTSLPSLLLPTIEYEKLKSYTNSTIVPKAEILKSETIRDIKAPTVAVFSSRGPNKIVPEIMKPDITGPGVDILASFSPVGHPSGEFFDKRAVKYNIISGTSMSCPHVSGIAAYVKTFHLDWSPAAIKSALMTSSKPMKGSKNDVGEYAYGSGHVNPILAIDPGLVYDIALDDYIQMLCNLGYDNKRVKAISGKNNACSEATHRSLVRDLNYPALTIGVNSTTSFTIKFKRTVTNVGLANSTYKATILPNPKIKITVVPNSLSFKSVHEKQSFVVTVTGGKLPIQTITSSLVWSNNNYNVRSPIIVNISN</sequence>
<dbReference type="InterPro" id="IPR045051">
    <property type="entry name" value="SBT"/>
</dbReference>
<dbReference type="InterPro" id="IPR010259">
    <property type="entry name" value="S8pro/Inhibitor_I9"/>
</dbReference>
<dbReference type="Pfam" id="PF00082">
    <property type="entry name" value="Peptidase_S8"/>
    <property type="match status" value="1"/>
</dbReference>
<evidence type="ECO:0000256" key="4">
    <source>
        <dbReference type="ARBA" id="ARBA00022670"/>
    </source>
</evidence>
<dbReference type="Proteomes" id="UP001497480">
    <property type="component" value="Unassembled WGS sequence"/>
</dbReference>
<keyword evidence="4 9" id="KW-0645">Protease</keyword>
<feature type="active site" description="Charge relay system" evidence="8 9">
    <location>
        <position position="194"/>
    </location>
</feature>
<dbReference type="PROSITE" id="PS51892">
    <property type="entry name" value="SUBTILASE"/>
    <property type="match status" value="1"/>
</dbReference>
<evidence type="ECO:0000256" key="1">
    <source>
        <dbReference type="ARBA" id="ARBA00004613"/>
    </source>
</evidence>
<evidence type="ECO:0000259" key="11">
    <source>
        <dbReference type="Pfam" id="PF00082"/>
    </source>
</evidence>
<dbReference type="GO" id="GO:0009609">
    <property type="term" value="P:response to symbiotic bacterium"/>
    <property type="evidence" value="ECO:0007669"/>
    <property type="project" value="UniProtKB-ARBA"/>
</dbReference>
<evidence type="ECO:0000256" key="3">
    <source>
        <dbReference type="ARBA" id="ARBA00022525"/>
    </source>
</evidence>
<dbReference type="InterPro" id="IPR000209">
    <property type="entry name" value="Peptidase_S8/S53_dom"/>
</dbReference>
<feature type="signal peptide" evidence="10">
    <location>
        <begin position="1"/>
        <end position="25"/>
    </location>
</feature>
<evidence type="ECO:0000256" key="7">
    <source>
        <dbReference type="ARBA" id="ARBA00022825"/>
    </source>
</evidence>
<dbReference type="PRINTS" id="PR00723">
    <property type="entry name" value="SUBTILISIN"/>
</dbReference>
<dbReference type="InterPro" id="IPR037045">
    <property type="entry name" value="S8pro/Inhibitor_I9_sf"/>
</dbReference>
<evidence type="ECO:0000259" key="12">
    <source>
        <dbReference type="Pfam" id="PF05922"/>
    </source>
</evidence>
<dbReference type="InterPro" id="IPR034197">
    <property type="entry name" value="Peptidases_S8_3"/>
</dbReference>
<dbReference type="EMBL" id="CAXHTB010000007">
    <property type="protein sequence ID" value="CAL0309699.1"/>
    <property type="molecule type" value="Genomic_DNA"/>
</dbReference>
<feature type="active site" description="Charge relay system" evidence="8 9">
    <location>
        <position position="519"/>
    </location>
</feature>
<feature type="domain" description="Subtilisin-like protease fibronectin type-III" evidence="13">
    <location>
        <begin position="626"/>
        <end position="723"/>
    </location>
</feature>
<evidence type="ECO:0000313" key="14">
    <source>
        <dbReference type="EMBL" id="CAL0309699.1"/>
    </source>
</evidence>
<comment type="subcellular location">
    <subcellularLocation>
        <location evidence="1">Secreted</location>
    </subcellularLocation>
</comment>
<dbReference type="Pfam" id="PF05922">
    <property type="entry name" value="Inhibitor_I9"/>
    <property type="match status" value="1"/>
</dbReference>
<evidence type="ECO:0008006" key="16">
    <source>
        <dbReference type="Google" id="ProtNLM"/>
    </source>
</evidence>
<dbReference type="InterPro" id="IPR023828">
    <property type="entry name" value="Peptidase_S8_Ser-AS"/>
</dbReference>
<keyword evidence="3" id="KW-0964">Secreted</keyword>
<feature type="domain" description="Peptidase S8/S53" evidence="11">
    <location>
        <begin position="131"/>
        <end position="560"/>
    </location>
</feature>
<comment type="caution">
    <text evidence="14">The sequence shown here is derived from an EMBL/GenBank/DDBJ whole genome shotgun (WGS) entry which is preliminary data.</text>
</comment>
<proteinExistence type="inferred from homology"/>
<evidence type="ECO:0000256" key="6">
    <source>
        <dbReference type="ARBA" id="ARBA00022801"/>
    </source>
</evidence>
<dbReference type="InterPro" id="IPR041469">
    <property type="entry name" value="Subtilisin-like_FN3"/>
</dbReference>
<keyword evidence="7 9" id="KW-0720">Serine protease</keyword>
<evidence type="ECO:0000259" key="13">
    <source>
        <dbReference type="Pfam" id="PF17766"/>
    </source>
</evidence>
<dbReference type="PROSITE" id="PS00138">
    <property type="entry name" value="SUBTILASE_SER"/>
    <property type="match status" value="1"/>
</dbReference>
<organism evidence="14 15">
    <name type="scientific">Lupinus luteus</name>
    <name type="common">European yellow lupine</name>
    <dbReference type="NCBI Taxonomy" id="3873"/>
    <lineage>
        <taxon>Eukaryota</taxon>
        <taxon>Viridiplantae</taxon>
        <taxon>Streptophyta</taxon>
        <taxon>Embryophyta</taxon>
        <taxon>Tracheophyta</taxon>
        <taxon>Spermatophyta</taxon>
        <taxon>Magnoliopsida</taxon>
        <taxon>eudicotyledons</taxon>
        <taxon>Gunneridae</taxon>
        <taxon>Pentapetalae</taxon>
        <taxon>rosids</taxon>
        <taxon>fabids</taxon>
        <taxon>Fabales</taxon>
        <taxon>Fabaceae</taxon>
        <taxon>Papilionoideae</taxon>
        <taxon>50 kb inversion clade</taxon>
        <taxon>genistoids sensu lato</taxon>
        <taxon>core genistoids</taxon>
        <taxon>Genisteae</taxon>
        <taxon>Lupinus</taxon>
    </lineage>
</organism>
<dbReference type="GO" id="GO:0006508">
    <property type="term" value="P:proteolysis"/>
    <property type="evidence" value="ECO:0007669"/>
    <property type="project" value="UniProtKB-KW"/>
</dbReference>
<evidence type="ECO:0000256" key="5">
    <source>
        <dbReference type="ARBA" id="ARBA00022729"/>
    </source>
</evidence>
<comment type="similarity">
    <text evidence="2 9">Belongs to the peptidase S8 family.</text>
</comment>
<dbReference type="Pfam" id="PF17766">
    <property type="entry name" value="fn3_6"/>
    <property type="match status" value="1"/>
</dbReference>
<dbReference type="SUPFAM" id="SSF52743">
    <property type="entry name" value="Subtilisin-like"/>
    <property type="match status" value="1"/>
</dbReference>
<evidence type="ECO:0000313" key="15">
    <source>
        <dbReference type="Proteomes" id="UP001497480"/>
    </source>
</evidence>
<dbReference type="CDD" id="cd02120">
    <property type="entry name" value="PA_subtilisin_like"/>
    <property type="match status" value="1"/>
</dbReference>
<dbReference type="Gene3D" id="3.50.30.30">
    <property type="match status" value="1"/>
</dbReference>
<protein>
    <recommendedName>
        <fullName evidence="16">Cucumisin</fullName>
    </recommendedName>
</protein>
<dbReference type="GO" id="GO:0004252">
    <property type="term" value="F:serine-type endopeptidase activity"/>
    <property type="evidence" value="ECO:0007669"/>
    <property type="project" value="UniProtKB-UniRule"/>
</dbReference>
<dbReference type="CDD" id="cd04852">
    <property type="entry name" value="Peptidases_S8_3"/>
    <property type="match status" value="1"/>
</dbReference>
<evidence type="ECO:0000256" key="10">
    <source>
        <dbReference type="SAM" id="SignalP"/>
    </source>
</evidence>
<dbReference type="AlphaFoldDB" id="A0AAV1WK48"/>
<feature type="active site" description="Charge relay system" evidence="8 9">
    <location>
        <position position="139"/>
    </location>
</feature>
<evidence type="ECO:0000256" key="9">
    <source>
        <dbReference type="PROSITE-ProRule" id="PRU01240"/>
    </source>
</evidence>
<feature type="domain" description="Inhibitor I9" evidence="12">
    <location>
        <begin position="33"/>
        <end position="109"/>
    </location>
</feature>
<dbReference type="Gene3D" id="2.60.40.2310">
    <property type="match status" value="1"/>
</dbReference>
<keyword evidence="15" id="KW-1185">Reference proteome</keyword>
<accession>A0AAV1WK48</accession>
<dbReference type="InterPro" id="IPR015500">
    <property type="entry name" value="Peptidase_S8_subtilisin-rel"/>
</dbReference>
<feature type="chain" id="PRO_5043751892" description="Cucumisin" evidence="10">
    <location>
        <begin position="26"/>
        <end position="727"/>
    </location>
</feature>
<dbReference type="FunFam" id="3.30.70.80:FF:000002">
    <property type="entry name" value="Subtilisin-like protease SBT5.3"/>
    <property type="match status" value="1"/>
</dbReference>
<keyword evidence="6 9" id="KW-0378">Hydrolase</keyword>
<evidence type="ECO:0000256" key="2">
    <source>
        <dbReference type="ARBA" id="ARBA00011073"/>
    </source>
</evidence>
<dbReference type="Gene3D" id="3.40.50.200">
    <property type="entry name" value="Peptidase S8/S53 domain"/>
    <property type="match status" value="1"/>
</dbReference>
<reference evidence="14 15" key="1">
    <citation type="submission" date="2024-03" db="EMBL/GenBank/DDBJ databases">
        <authorList>
            <person name="Martinez-Hernandez J."/>
        </authorList>
    </citation>
    <scope>NUCLEOTIDE SEQUENCE [LARGE SCALE GENOMIC DNA]</scope>
</reference>
<dbReference type="GO" id="GO:0009610">
    <property type="term" value="P:response to symbiotic fungus"/>
    <property type="evidence" value="ECO:0007669"/>
    <property type="project" value="UniProtKB-ARBA"/>
</dbReference>